<evidence type="ECO:0000256" key="4">
    <source>
        <dbReference type="ARBA" id="ARBA00022525"/>
    </source>
</evidence>
<sequence length="327" mass="36865">MGYIQSILISSLLCLLACSRGAVASQSLTSSNPPVIGILSQEYSVSSKIRFHFSGHKSYISASYVKAVEASGAMVVPILIGQSEDYYEDIMGRINGLVIPGGAALFNNTDGYKDAGKVLFHIAEKINLKGDHFPILGVCLGFELLLHVANNEQEVRTKCNCFNQGLSLKFMKNGSKTGIFKRFPKKNLKALAKESFTYNYHIWCISKSTMEKTKLVDSWTILSQSQSADKNKFVSAVQSKQFPFVGTQFHPEKHAFEWNTKGHFNHSRIAIETSRLFYDWLVDEAKKNKHCYPSQADLYKDVIYNTAPVMTYPYNDETSFEQLYFFD</sequence>
<feature type="active site" evidence="8">
    <location>
        <position position="250"/>
    </location>
</feature>
<evidence type="ECO:0000256" key="7">
    <source>
        <dbReference type="PIRSR" id="PIRSR615527-1"/>
    </source>
</evidence>
<feature type="active site" description="Nucleophile" evidence="7 8">
    <location>
        <position position="139"/>
    </location>
</feature>
<comment type="similarity">
    <text evidence="2">Belongs to the peptidase C26 family.</text>
</comment>
<evidence type="ECO:0000256" key="3">
    <source>
        <dbReference type="ARBA" id="ARBA00012886"/>
    </source>
</evidence>
<dbReference type="EMBL" id="HBUF01251288">
    <property type="protein sequence ID" value="CAG6680139.1"/>
    <property type="molecule type" value="Transcribed_RNA"/>
</dbReference>
<evidence type="ECO:0000256" key="8">
    <source>
        <dbReference type="PROSITE-ProRule" id="PRU00607"/>
    </source>
</evidence>
<comment type="subcellular location">
    <subcellularLocation>
        <location evidence="1">Secreted</location>
        <location evidence="1">Extracellular space</location>
    </subcellularLocation>
</comment>
<evidence type="ECO:0000256" key="2">
    <source>
        <dbReference type="ARBA" id="ARBA00011083"/>
    </source>
</evidence>
<evidence type="ECO:0000256" key="5">
    <source>
        <dbReference type="ARBA" id="ARBA00022729"/>
    </source>
</evidence>
<keyword evidence="6 8" id="KW-0378">Hydrolase</keyword>
<dbReference type="InterPro" id="IPR015527">
    <property type="entry name" value="Pept_C26_g-glut_hydrolase"/>
</dbReference>
<accession>A0A8D8T270</accession>
<dbReference type="SUPFAM" id="SSF52317">
    <property type="entry name" value="Class I glutamine amidotransferase-like"/>
    <property type="match status" value="1"/>
</dbReference>
<proteinExistence type="inferred from homology"/>
<dbReference type="InterPro" id="IPR011697">
    <property type="entry name" value="Peptidase_C26"/>
</dbReference>
<dbReference type="PROSITE" id="PS51275">
    <property type="entry name" value="PEPTIDASE_C26_GGH"/>
    <property type="match status" value="1"/>
</dbReference>
<dbReference type="PANTHER" id="PTHR11315:SF0">
    <property type="entry name" value="FOLATE GAMMA-GLUTAMYL HYDROLASE"/>
    <property type="match status" value="1"/>
</dbReference>
<dbReference type="Pfam" id="PF07722">
    <property type="entry name" value="Peptidase_C26"/>
    <property type="match status" value="1"/>
</dbReference>
<feature type="active site" description="Proton donor" evidence="7">
    <location>
        <position position="250"/>
    </location>
</feature>
<organism evidence="10">
    <name type="scientific">Cacopsylla melanoneura</name>
    <dbReference type="NCBI Taxonomy" id="428564"/>
    <lineage>
        <taxon>Eukaryota</taxon>
        <taxon>Metazoa</taxon>
        <taxon>Ecdysozoa</taxon>
        <taxon>Arthropoda</taxon>
        <taxon>Hexapoda</taxon>
        <taxon>Insecta</taxon>
        <taxon>Pterygota</taxon>
        <taxon>Neoptera</taxon>
        <taxon>Paraneoptera</taxon>
        <taxon>Hemiptera</taxon>
        <taxon>Sternorrhyncha</taxon>
        <taxon>Psylloidea</taxon>
        <taxon>Psyllidae</taxon>
        <taxon>Psyllinae</taxon>
        <taxon>Cacopsylla</taxon>
    </lineage>
</organism>
<dbReference type="PANTHER" id="PTHR11315">
    <property type="entry name" value="PROTEASE FAMILY C26 GAMMA-GLUTAMYL HYDROLASE"/>
    <property type="match status" value="1"/>
</dbReference>
<evidence type="ECO:0000313" key="10">
    <source>
        <dbReference type="EMBL" id="CAG6680139.1"/>
    </source>
</evidence>
<dbReference type="GO" id="GO:0046900">
    <property type="term" value="P:tetrahydrofolylpolyglutamate metabolic process"/>
    <property type="evidence" value="ECO:0007669"/>
    <property type="project" value="TreeGrafter"/>
</dbReference>
<evidence type="ECO:0000256" key="1">
    <source>
        <dbReference type="ARBA" id="ARBA00004239"/>
    </source>
</evidence>
<dbReference type="PROSITE" id="PS51273">
    <property type="entry name" value="GATASE_TYPE_1"/>
    <property type="match status" value="1"/>
</dbReference>
<dbReference type="GO" id="GO:0005773">
    <property type="term" value="C:vacuole"/>
    <property type="evidence" value="ECO:0007669"/>
    <property type="project" value="TreeGrafter"/>
</dbReference>
<dbReference type="GO" id="GO:0005576">
    <property type="term" value="C:extracellular region"/>
    <property type="evidence" value="ECO:0007669"/>
    <property type="project" value="UniProtKB-SubCell"/>
</dbReference>
<dbReference type="EC" id="3.4.19.9" evidence="3 8"/>
<keyword evidence="5 9" id="KW-0732">Signal</keyword>
<feature type="signal peptide" evidence="9">
    <location>
        <begin position="1"/>
        <end position="24"/>
    </location>
</feature>
<keyword evidence="4" id="KW-0964">Secreted</keyword>
<dbReference type="Gene3D" id="3.40.50.880">
    <property type="match status" value="1"/>
</dbReference>
<dbReference type="AlphaFoldDB" id="A0A8D8T270"/>
<evidence type="ECO:0000256" key="6">
    <source>
        <dbReference type="ARBA" id="ARBA00022801"/>
    </source>
</evidence>
<evidence type="ECO:0000256" key="9">
    <source>
        <dbReference type="SAM" id="SignalP"/>
    </source>
</evidence>
<protein>
    <recommendedName>
        <fullName evidence="3 8">folate gamma-glutamyl hydrolase</fullName>
        <ecNumber evidence="3 8">3.4.19.9</ecNumber>
    </recommendedName>
</protein>
<dbReference type="InterPro" id="IPR029062">
    <property type="entry name" value="Class_I_gatase-like"/>
</dbReference>
<feature type="chain" id="PRO_5034132079" description="folate gamma-glutamyl hydrolase" evidence="9">
    <location>
        <begin position="25"/>
        <end position="327"/>
    </location>
</feature>
<name>A0A8D8T270_9HEMI</name>
<dbReference type="GO" id="GO:0034722">
    <property type="term" value="F:gamma-glutamyl-peptidase activity"/>
    <property type="evidence" value="ECO:0007669"/>
    <property type="project" value="UniProtKB-UniRule"/>
</dbReference>
<reference evidence="10" key="1">
    <citation type="submission" date="2021-05" db="EMBL/GenBank/DDBJ databases">
        <authorList>
            <person name="Alioto T."/>
            <person name="Alioto T."/>
            <person name="Gomez Garrido J."/>
        </authorList>
    </citation>
    <scope>NUCLEOTIDE SEQUENCE</scope>
</reference>
<comment type="catalytic activity">
    <reaction evidence="8">
        <text>(6S)-5,6,7,8-tetrahydrofolyl-(gamma-L-Glu)(n) + (n-1) H2O = (6S)-5,6,7,8-tetrahydrofolate + (n-1) L-glutamate</text>
        <dbReference type="Rhea" id="RHEA:56784"/>
        <dbReference type="Rhea" id="RHEA-COMP:14738"/>
        <dbReference type="ChEBI" id="CHEBI:15377"/>
        <dbReference type="ChEBI" id="CHEBI:29985"/>
        <dbReference type="ChEBI" id="CHEBI:57453"/>
        <dbReference type="ChEBI" id="CHEBI:141005"/>
        <dbReference type="EC" id="3.4.19.9"/>
    </reaction>
</comment>